<dbReference type="SUPFAM" id="SSF48726">
    <property type="entry name" value="Immunoglobulin"/>
    <property type="match status" value="1"/>
</dbReference>
<organism evidence="3 4">
    <name type="scientific">Candidatus Liptonbacteria bacterium RIFCSPLOWO2_01_FULL_52_25</name>
    <dbReference type="NCBI Taxonomy" id="1798650"/>
    <lineage>
        <taxon>Bacteria</taxon>
        <taxon>Candidatus Liptoniibacteriota</taxon>
    </lineage>
</organism>
<dbReference type="AlphaFoldDB" id="A0A1G2CC81"/>
<dbReference type="SUPFAM" id="SSF69318">
    <property type="entry name" value="Integrin alpha N-terminal domain"/>
    <property type="match status" value="1"/>
</dbReference>
<dbReference type="GO" id="GO:0005886">
    <property type="term" value="C:plasma membrane"/>
    <property type="evidence" value="ECO:0007669"/>
    <property type="project" value="TreeGrafter"/>
</dbReference>
<dbReference type="GO" id="GO:0098632">
    <property type="term" value="F:cell-cell adhesion mediator activity"/>
    <property type="evidence" value="ECO:0007669"/>
    <property type="project" value="TreeGrafter"/>
</dbReference>
<dbReference type="PANTHER" id="PTHR10075">
    <property type="entry name" value="BASIGIN RELATED"/>
    <property type="match status" value="1"/>
</dbReference>
<accession>A0A1G2CC81</accession>
<dbReference type="GO" id="GO:0007156">
    <property type="term" value="P:homophilic cell adhesion via plasma membrane adhesion molecules"/>
    <property type="evidence" value="ECO:0007669"/>
    <property type="project" value="TreeGrafter"/>
</dbReference>
<protein>
    <recommendedName>
        <fullName evidence="2">Ig-like domain-containing protein</fullName>
    </recommendedName>
</protein>
<dbReference type="Gene3D" id="2.130.10.130">
    <property type="entry name" value="Integrin alpha, N-terminal"/>
    <property type="match status" value="1"/>
</dbReference>
<dbReference type="PANTHER" id="PTHR10075:SF100">
    <property type="entry name" value="FASCICLIN-2"/>
    <property type="match status" value="1"/>
</dbReference>
<dbReference type="InterPro" id="IPR007110">
    <property type="entry name" value="Ig-like_dom"/>
</dbReference>
<dbReference type="InterPro" id="IPR013519">
    <property type="entry name" value="Int_alpha_beta-p"/>
</dbReference>
<dbReference type="InterPro" id="IPR028994">
    <property type="entry name" value="Integrin_alpha_N"/>
</dbReference>
<feature type="domain" description="Ig-like" evidence="2">
    <location>
        <begin position="34"/>
        <end position="136"/>
    </location>
</feature>
<name>A0A1G2CC81_9BACT</name>
<evidence type="ECO:0000256" key="1">
    <source>
        <dbReference type="ARBA" id="ARBA00023319"/>
    </source>
</evidence>
<comment type="caution">
    <text evidence="3">The sequence shown here is derived from an EMBL/GenBank/DDBJ whole genome shotgun (WGS) entry which is preliminary data.</text>
</comment>
<proteinExistence type="predicted"/>
<dbReference type="STRING" id="1798650.A2945_04070"/>
<evidence type="ECO:0000313" key="3">
    <source>
        <dbReference type="EMBL" id="OGY98992.1"/>
    </source>
</evidence>
<evidence type="ECO:0000313" key="4">
    <source>
        <dbReference type="Proteomes" id="UP000178880"/>
    </source>
</evidence>
<dbReference type="InterPro" id="IPR013098">
    <property type="entry name" value="Ig_I-set"/>
</dbReference>
<dbReference type="SMART" id="SM00191">
    <property type="entry name" value="Int_alpha"/>
    <property type="match status" value="4"/>
</dbReference>
<dbReference type="InterPro" id="IPR014756">
    <property type="entry name" value="Ig_E-set"/>
</dbReference>
<dbReference type="PROSITE" id="PS50835">
    <property type="entry name" value="IG_LIKE"/>
    <property type="match status" value="1"/>
</dbReference>
<dbReference type="Proteomes" id="UP000178880">
    <property type="component" value="Unassembled WGS sequence"/>
</dbReference>
<dbReference type="SUPFAM" id="SSF81296">
    <property type="entry name" value="E set domains"/>
    <property type="match status" value="1"/>
</dbReference>
<reference evidence="3 4" key="1">
    <citation type="journal article" date="2016" name="Nat. Commun.">
        <title>Thousands of microbial genomes shed light on interconnected biogeochemical processes in an aquifer system.</title>
        <authorList>
            <person name="Anantharaman K."/>
            <person name="Brown C.T."/>
            <person name="Hug L.A."/>
            <person name="Sharon I."/>
            <person name="Castelle C.J."/>
            <person name="Probst A.J."/>
            <person name="Thomas B.C."/>
            <person name="Singh A."/>
            <person name="Wilkins M.J."/>
            <person name="Karaoz U."/>
            <person name="Brodie E.L."/>
            <person name="Williams K.H."/>
            <person name="Hubbard S.S."/>
            <person name="Banfield J.F."/>
        </authorList>
    </citation>
    <scope>NUCLEOTIDE SEQUENCE [LARGE SCALE GENOMIC DNA]</scope>
</reference>
<dbReference type="Pfam" id="PF07679">
    <property type="entry name" value="I-set"/>
    <property type="match status" value="1"/>
</dbReference>
<gene>
    <name evidence="3" type="ORF">A2945_04070</name>
</gene>
<evidence type="ECO:0000259" key="2">
    <source>
        <dbReference type="PROSITE" id="PS50835"/>
    </source>
</evidence>
<dbReference type="InterPro" id="IPR013783">
    <property type="entry name" value="Ig-like_fold"/>
</dbReference>
<sequence>MFVPLLFALGFTGCADAGGGNSGGGGGGGDRVPPSIMTQPASQTVTVGKAATFTVVATGTPPLGYQWQKDGAAIPWATSASYTTPLTTIADTGSQFRVVVSNAAGSATSAPATLTVNAAPVPCEVTSVVISPRDVTLTEGESQPFSAALHFTGPCNEGVLWSANLGTISSQGLYTAPEVDSTTEARVEVRSVADPSKSDAATVTIEPRVIPNPTPTISTTRPTVVVPPRGSDWVVTVIGANFVSGSAVQVNGGIRTTTFVSPTELLANMPAIDAATPGELAITVVNSDGAASNTAIVIVDTTVSVARIPTLKLTDPNPKNLLGAKVKAVDGVFGDGKKAVAVAAANGVYLLHDPDSHLGSFTVSQVGSALLPGVKFFYGGPVGIGVAFYNIARAGDLDNDGTEDFLVSMVTATDDPTNKPAAGIVFAVPGGPALRNYAQIDLNSPPADVKVVAIRGTRKFHFAGHSMADGMDFDLDGFSDIAFSAPLAGEVSIGEGSIFGGPGGVIYLIYGRLHFFDLGSIDLLRAPQAGDAAFVRRTTSSGYFLGSAFPGADTIQFVPGRNNDKFPKLIIGDPFSENGAFDRQKAYVVFSAPLRGTFFISDVGVLYAGVTFVADQRNACHFGDPQPCYSAFGTTVAGGDHSLMITSPGQGVLGSTLTNGTVFIWEQPLTSGQVIDVIAAVQSQQATSLWDMNSAWFDQMGLRVVDGPDIRLISFPGFDENRGKLLFVPASGIARGNLDVVPVTIFTLTGENRKDLFSHSLARAEDGSILVGARSFTNANPGTFYYVPAGSILW</sequence>
<dbReference type="InterPro" id="IPR036179">
    <property type="entry name" value="Ig-like_dom_sf"/>
</dbReference>
<keyword evidence="1" id="KW-0393">Immunoglobulin domain</keyword>
<dbReference type="Gene3D" id="2.60.40.10">
    <property type="entry name" value="Immunoglobulins"/>
    <property type="match status" value="2"/>
</dbReference>
<dbReference type="EMBL" id="MHLA01000025">
    <property type="protein sequence ID" value="OGY98992.1"/>
    <property type="molecule type" value="Genomic_DNA"/>
</dbReference>